<organism evidence="2 3">
    <name type="scientific">Erythrobacter longus</name>
    <dbReference type="NCBI Taxonomy" id="1044"/>
    <lineage>
        <taxon>Bacteria</taxon>
        <taxon>Pseudomonadati</taxon>
        <taxon>Pseudomonadota</taxon>
        <taxon>Alphaproteobacteria</taxon>
        <taxon>Sphingomonadales</taxon>
        <taxon>Erythrobacteraceae</taxon>
        <taxon>Erythrobacter/Porphyrobacter group</taxon>
        <taxon>Erythrobacter</taxon>
    </lineage>
</organism>
<keyword evidence="1" id="KW-0472">Membrane</keyword>
<protein>
    <submittedName>
        <fullName evidence="2">Uncharacterized protein</fullName>
    </submittedName>
</protein>
<dbReference type="Proteomes" id="UP000027647">
    <property type="component" value="Unassembled WGS sequence"/>
</dbReference>
<evidence type="ECO:0000256" key="1">
    <source>
        <dbReference type="SAM" id="Phobius"/>
    </source>
</evidence>
<keyword evidence="1" id="KW-1133">Transmembrane helix</keyword>
<feature type="transmembrane region" description="Helical" evidence="1">
    <location>
        <begin position="36"/>
        <end position="56"/>
    </location>
</feature>
<keyword evidence="3" id="KW-1185">Reference proteome</keyword>
<sequence>MALLRVIIFNGFAVAGGLFLFGIAQEVVSLFVDQRTIRAAIVCGIMCLVTFGLYFLKEHTREFYRFTALATGIPLMELFEGGFGFLLFAAVYIIGAGYLIFLWRPRECSSG</sequence>
<comment type="caution">
    <text evidence="2">The sequence shown here is derived from an EMBL/GenBank/DDBJ whole genome shotgun (WGS) entry which is preliminary data.</text>
</comment>
<dbReference type="AlphaFoldDB" id="A0A074N216"/>
<evidence type="ECO:0000313" key="3">
    <source>
        <dbReference type="Proteomes" id="UP000027647"/>
    </source>
</evidence>
<dbReference type="EMBL" id="JMIW01000001">
    <property type="protein sequence ID" value="KEO91967.1"/>
    <property type="molecule type" value="Genomic_DNA"/>
</dbReference>
<feature type="transmembrane region" description="Helical" evidence="1">
    <location>
        <begin position="6"/>
        <end position="24"/>
    </location>
</feature>
<accession>A0A074N216</accession>
<reference evidence="2 3" key="1">
    <citation type="submission" date="2014-04" db="EMBL/GenBank/DDBJ databases">
        <title>A comprehensive comparison of genomes of Erythrobacter spp. strains.</title>
        <authorList>
            <person name="Zheng Q."/>
        </authorList>
    </citation>
    <scope>NUCLEOTIDE SEQUENCE [LARGE SCALE GENOMIC DNA]</scope>
    <source>
        <strain evidence="2 3">DSM 6997</strain>
    </source>
</reference>
<proteinExistence type="predicted"/>
<gene>
    <name evidence="2" type="ORF">EH31_04650</name>
</gene>
<evidence type="ECO:0000313" key="2">
    <source>
        <dbReference type="EMBL" id="KEO91967.1"/>
    </source>
</evidence>
<name>A0A074N216_ERYLO</name>
<keyword evidence="1" id="KW-0812">Transmembrane</keyword>
<feature type="transmembrane region" description="Helical" evidence="1">
    <location>
        <begin position="83"/>
        <end position="103"/>
    </location>
</feature>
<dbReference type="STRING" id="1044.EH31_04650"/>